<protein>
    <submittedName>
        <fullName evidence="1">Uncharacterized protein</fullName>
    </submittedName>
</protein>
<dbReference type="RefSeq" id="WP_198114462.1">
    <property type="nucleotide sequence ID" value="NZ_CP066121.1"/>
</dbReference>
<reference evidence="1" key="1">
    <citation type="submission" date="2022-02" db="EMBL/GenBank/DDBJ databases">
        <title>Characterization of Tn125 harboring carbapenem-resistant Acinetobacter bereziniae clinical isolates.</title>
        <authorList>
            <person name="Wong N.-K."/>
            <person name="Pan Q."/>
        </authorList>
    </citation>
    <scope>NUCLEOTIDE SEQUENCE</scope>
    <source>
        <strain evidence="1">GD03393</strain>
    </source>
</reference>
<evidence type="ECO:0000313" key="1">
    <source>
        <dbReference type="EMBL" id="UUN97933.1"/>
    </source>
</evidence>
<gene>
    <name evidence="1" type="ORF">I9054_000205</name>
</gene>
<name>A0A8I1DHD9_ACIBZ</name>
<dbReference type="EMBL" id="CP092085">
    <property type="protein sequence ID" value="UUN97933.1"/>
    <property type="molecule type" value="Genomic_DNA"/>
</dbReference>
<sequence>MKKLIIIVAVLLLIFFGSYKIMKGFQETNEIQLFFKMDEDNDLKDLRVNLSVLKADGPSEWYAYEKTITVIDQGKVLTNFKSKYILSYEIQGESQLKKTSFNDMLEDNVFARKADYEVNYFFNNNIVNIKTILKDGFLIANSKTEGNIKYSNLKDNHNQNLEFFNPETTSYKITNITNESLNFLRTKKFEELKNVGKIKKEDIFKLDQLSHKEKIDLLNIHNHKKFNKPLE</sequence>
<evidence type="ECO:0000313" key="2">
    <source>
        <dbReference type="Proteomes" id="UP000644140"/>
    </source>
</evidence>
<dbReference type="AlphaFoldDB" id="A0A8I1DHD9"/>
<dbReference type="Proteomes" id="UP000644140">
    <property type="component" value="Chromosome"/>
</dbReference>
<accession>A0A8I1DHD9</accession>
<organism evidence="1 2">
    <name type="scientific">Acinetobacter bereziniae</name>
    <name type="common">Acinetobacter genomosp. 10</name>
    <dbReference type="NCBI Taxonomy" id="106648"/>
    <lineage>
        <taxon>Bacteria</taxon>
        <taxon>Pseudomonadati</taxon>
        <taxon>Pseudomonadota</taxon>
        <taxon>Gammaproteobacteria</taxon>
        <taxon>Moraxellales</taxon>
        <taxon>Moraxellaceae</taxon>
        <taxon>Acinetobacter</taxon>
    </lineage>
</organism>
<proteinExistence type="predicted"/>